<keyword evidence="2" id="KW-0812">Transmembrane</keyword>
<name>A0A9W9EJ73_9EURO</name>
<reference evidence="3" key="1">
    <citation type="submission" date="2022-11" db="EMBL/GenBank/DDBJ databases">
        <authorList>
            <person name="Petersen C."/>
        </authorList>
    </citation>
    <scope>NUCLEOTIDE SEQUENCE</scope>
    <source>
        <strain evidence="3">IBT 30761</strain>
    </source>
</reference>
<feature type="region of interest" description="Disordered" evidence="1">
    <location>
        <begin position="260"/>
        <end position="307"/>
    </location>
</feature>
<dbReference type="GeneID" id="81363302"/>
<proteinExistence type="predicted"/>
<evidence type="ECO:0000256" key="2">
    <source>
        <dbReference type="SAM" id="Phobius"/>
    </source>
</evidence>
<keyword evidence="4" id="KW-1185">Reference proteome</keyword>
<sequence length="358" mass="39534">MPLTVHTRHTHAKLPISLWTTISLIVALCYLQIVYTVSFLARPFWSSHQDFPPFKQTLERAENFAVDIILDIVTSSQYRSPAPTNLVHDDPIGQRITTALHAPRTVLETPPYVVSGGSGNVIPPYMPQCYPEPRGLQMSPKPKETQMETLRSEHIERYKKINDSGVSVYGTARKVSSSTRPKLSTSMEMHQQYTSQPTEPALGPEPGLGTSVQSSQRTTNTVTKQEEYQEEQTIVHIEEITQPADPAPDISPPITPVMDMPKPPMSPSKSPAVSFDGPTEPAPELEMHSPSSQYSGSHYTDDTGSVPLNISRAAKSHSTESYPGKFPVSEGKDYSSLATAEYAFREKGTTSARPFSDY</sequence>
<keyword evidence="2" id="KW-1133">Transmembrane helix</keyword>
<feature type="compositionally biased region" description="Polar residues" evidence="1">
    <location>
        <begin position="289"/>
        <end position="307"/>
    </location>
</feature>
<comment type="caution">
    <text evidence="3">The sequence shown here is derived from an EMBL/GenBank/DDBJ whole genome shotgun (WGS) entry which is preliminary data.</text>
</comment>
<feature type="compositionally biased region" description="Polar residues" evidence="1">
    <location>
        <begin position="210"/>
        <end position="223"/>
    </location>
</feature>
<dbReference type="OrthoDB" id="4326871at2759"/>
<dbReference type="EMBL" id="JAPQKI010000011">
    <property type="protein sequence ID" value="KAJ5082789.1"/>
    <property type="molecule type" value="Genomic_DNA"/>
</dbReference>
<evidence type="ECO:0000313" key="4">
    <source>
        <dbReference type="Proteomes" id="UP001149074"/>
    </source>
</evidence>
<evidence type="ECO:0000256" key="1">
    <source>
        <dbReference type="SAM" id="MobiDB-lite"/>
    </source>
</evidence>
<dbReference type="AlphaFoldDB" id="A0A9W9EJ73"/>
<dbReference type="Proteomes" id="UP001149074">
    <property type="component" value="Unassembled WGS sequence"/>
</dbReference>
<feature type="transmembrane region" description="Helical" evidence="2">
    <location>
        <begin position="16"/>
        <end position="41"/>
    </location>
</feature>
<keyword evidence="2" id="KW-0472">Membrane</keyword>
<evidence type="ECO:0000313" key="3">
    <source>
        <dbReference type="EMBL" id="KAJ5082789.1"/>
    </source>
</evidence>
<feature type="region of interest" description="Disordered" evidence="1">
    <location>
        <begin position="172"/>
        <end position="228"/>
    </location>
</feature>
<protein>
    <submittedName>
        <fullName evidence="3">Uncharacterized protein</fullName>
    </submittedName>
</protein>
<dbReference type="RefSeq" id="XP_056469311.1">
    <property type="nucleotide sequence ID" value="XM_056624323.1"/>
</dbReference>
<feature type="region of interest" description="Disordered" evidence="1">
    <location>
        <begin position="312"/>
        <end position="331"/>
    </location>
</feature>
<gene>
    <name evidence="3" type="ORF">N7532_011832</name>
</gene>
<reference evidence="3" key="2">
    <citation type="journal article" date="2023" name="IMA Fungus">
        <title>Comparative genomic study of the Penicillium genus elucidates a diverse pangenome and 15 lateral gene transfer events.</title>
        <authorList>
            <person name="Petersen C."/>
            <person name="Sorensen T."/>
            <person name="Nielsen M.R."/>
            <person name="Sondergaard T.E."/>
            <person name="Sorensen J.L."/>
            <person name="Fitzpatrick D.A."/>
            <person name="Frisvad J.C."/>
            <person name="Nielsen K.L."/>
        </authorList>
    </citation>
    <scope>NUCLEOTIDE SEQUENCE</scope>
    <source>
        <strain evidence="3">IBT 30761</strain>
    </source>
</reference>
<feature type="compositionally biased region" description="Polar residues" evidence="1">
    <location>
        <begin position="174"/>
        <end position="198"/>
    </location>
</feature>
<accession>A0A9W9EJ73</accession>
<organism evidence="3 4">
    <name type="scientific">Penicillium argentinense</name>
    <dbReference type="NCBI Taxonomy" id="1131581"/>
    <lineage>
        <taxon>Eukaryota</taxon>
        <taxon>Fungi</taxon>
        <taxon>Dikarya</taxon>
        <taxon>Ascomycota</taxon>
        <taxon>Pezizomycotina</taxon>
        <taxon>Eurotiomycetes</taxon>
        <taxon>Eurotiomycetidae</taxon>
        <taxon>Eurotiales</taxon>
        <taxon>Aspergillaceae</taxon>
        <taxon>Penicillium</taxon>
    </lineage>
</organism>